<dbReference type="InterPro" id="IPR001017">
    <property type="entry name" value="DH_E1"/>
</dbReference>
<dbReference type="EMBL" id="JBHTCQ010000001">
    <property type="protein sequence ID" value="MFC7403577.1"/>
    <property type="molecule type" value="Genomic_DNA"/>
</dbReference>
<evidence type="ECO:0000256" key="2">
    <source>
        <dbReference type="ARBA" id="ARBA00023002"/>
    </source>
</evidence>
<comment type="caution">
    <text evidence="5">The sequence shown here is derived from an EMBL/GenBank/DDBJ whole genome shotgun (WGS) entry which is preliminary data.</text>
</comment>
<dbReference type="NCBIfam" id="TIGR03181">
    <property type="entry name" value="PDH_E1_alph_x"/>
    <property type="match status" value="1"/>
</dbReference>
<evidence type="ECO:0000259" key="4">
    <source>
        <dbReference type="Pfam" id="PF00676"/>
    </source>
</evidence>
<accession>A0ABW2Q3U1</accession>
<dbReference type="PANTHER" id="PTHR43380">
    <property type="entry name" value="2-OXOISOVALERATE DEHYDROGENASE SUBUNIT ALPHA, MITOCHONDRIAL"/>
    <property type="match status" value="1"/>
</dbReference>
<keyword evidence="2" id="KW-0560">Oxidoreductase</keyword>
<dbReference type="InterPro" id="IPR017596">
    <property type="entry name" value="PdhA/BkdA"/>
</dbReference>
<evidence type="ECO:0000313" key="5">
    <source>
        <dbReference type="EMBL" id="MFC7403577.1"/>
    </source>
</evidence>
<protein>
    <submittedName>
        <fullName evidence="5">Pyruvate dehydrogenase (Acetyl-transferring) E1 component subunit alpha</fullName>
    </submittedName>
</protein>
<reference evidence="6" key="1">
    <citation type="journal article" date="2019" name="Int. J. Syst. Evol. Microbiol.">
        <title>The Global Catalogue of Microorganisms (GCM) 10K type strain sequencing project: providing services to taxonomists for standard genome sequencing and annotation.</title>
        <authorList>
            <consortium name="The Broad Institute Genomics Platform"/>
            <consortium name="The Broad Institute Genome Sequencing Center for Infectious Disease"/>
            <person name="Wu L."/>
            <person name="Ma J."/>
        </authorList>
    </citation>
    <scope>NUCLEOTIDE SEQUENCE [LARGE SCALE GENOMIC DNA]</scope>
    <source>
        <strain evidence="6">JCM 1490</strain>
    </source>
</reference>
<keyword evidence="6" id="KW-1185">Reference proteome</keyword>
<dbReference type="Proteomes" id="UP001596455">
    <property type="component" value="Unassembled WGS sequence"/>
</dbReference>
<dbReference type="RefSeq" id="WP_382390171.1">
    <property type="nucleotide sequence ID" value="NZ_JBHTCQ010000001.1"/>
</dbReference>
<gene>
    <name evidence="5" type="primary">pdhA</name>
    <name evidence="5" type="ORF">ACFQQL_00545</name>
</gene>
<organism evidence="5 6">
    <name type="scientific">Georgenia alba</name>
    <dbReference type="NCBI Taxonomy" id="2233858"/>
    <lineage>
        <taxon>Bacteria</taxon>
        <taxon>Bacillati</taxon>
        <taxon>Actinomycetota</taxon>
        <taxon>Actinomycetes</taxon>
        <taxon>Micrococcales</taxon>
        <taxon>Bogoriellaceae</taxon>
        <taxon>Georgenia</taxon>
    </lineage>
</organism>
<comment type="cofactor">
    <cofactor evidence="1">
        <name>thiamine diphosphate</name>
        <dbReference type="ChEBI" id="CHEBI:58937"/>
    </cofactor>
</comment>
<dbReference type="PANTHER" id="PTHR43380:SF1">
    <property type="entry name" value="2-OXOISOVALERATE DEHYDROGENASE SUBUNIT ALPHA, MITOCHONDRIAL"/>
    <property type="match status" value="1"/>
</dbReference>
<evidence type="ECO:0000313" key="6">
    <source>
        <dbReference type="Proteomes" id="UP001596455"/>
    </source>
</evidence>
<evidence type="ECO:0000256" key="1">
    <source>
        <dbReference type="ARBA" id="ARBA00001964"/>
    </source>
</evidence>
<proteinExistence type="predicted"/>
<evidence type="ECO:0000256" key="3">
    <source>
        <dbReference type="ARBA" id="ARBA00023052"/>
    </source>
</evidence>
<feature type="domain" description="Dehydrogenase E1 component" evidence="4">
    <location>
        <begin position="47"/>
        <end position="325"/>
    </location>
</feature>
<name>A0ABW2Q3U1_9MICO</name>
<dbReference type="Pfam" id="PF00676">
    <property type="entry name" value="E1_dh"/>
    <property type="match status" value="1"/>
</dbReference>
<dbReference type="Gene3D" id="3.40.50.970">
    <property type="match status" value="1"/>
</dbReference>
<keyword evidence="5" id="KW-0670">Pyruvate</keyword>
<dbReference type="InterPro" id="IPR029061">
    <property type="entry name" value="THDP-binding"/>
</dbReference>
<keyword evidence="3" id="KW-0786">Thiamine pyrophosphate</keyword>
<dbReference type="InterPro" id="IPR050771">
    <property type="entry name" value="Alpha-ketoacid_DH_E1_comp"/>
</dbReference>
<dbReference type="CDD" id="cd02000">
    <property type="entry name" value="TPP_E1_PDC_ADC_BCADC"/>
    <property type="match status" value="1"/>
</dbReference>
<sequence length="379" mass="41169">MTDPLTLTDAAPSTIQLLDQEGRRHRHPELTPALDALGEDAVRAMYRDMVLTRAFDTQATSLQRQGELGLWAQSLGQEAAQVGSGHALAARDYVFPSYREHGVAQVRGLDLRELLALFRGTRHGGWDPKAHNFHLYSIVIATQALHAVGYAMGIQRDGDVGTGNPARDRAVVCYLGDGATSQGDANEGMVFAASANAPVVFFVQNNQWAISVPSSTQSRVPLAMRGGGFGIPSLRVDGNDPLACYAATRIALERARSGGGPTLIEAVTYRMGAHTTSDDPSRYRTREEEESWARKDPIRRVRACLEREGRAEEDFFSAVEHEADELAAATRDHCRSLRVGPPTEMFDHVYATPHPLVAGERADFVALEESFADDAGAAS</sequence>
<dbReference type="SUPFAM" id="SSF52518">
    <property type="entry name" value="Thiamin diphosphate-binding fold (THDP-binding)"/>
    <property type="match status" value="1"/>
</dbReference>